<name>A0A7K0DP01_9NOCA</name>
<dbReference type="PANTHER" id="PTHR40758:SF1">
    <property type="entry name" value="CONSERVED PROTEIN"/>
    <property type="match status" value="1"/>
</dbReference>
<dbReference type="EMBL" id="WEGI01000004">
    <property type="protein sequence ID" value="MQY26524.1"/>
    <property type="molecule type" value="Genomic_DNA"/>
</dbReference>
<evidence type="ECO:0008006" key="5">
    <source>
        <dbReference type="Google" id="ProtNLM"/>
    </source>
</evidence>
<dbReference type="RefSeq" id="WP_153340826.1">
    <property type="nucleotide sequence ID" value="NZ_WEGI01000004.1"/>
</dbReference>
<dbReference type="InterPro" id="IPR017517">
    <property type="entry name" value="Maleyloyr_isom"/>
</dbReference>
<dbReference type="InterPro" id="IPR034660">
    <property type="entry name" value="DinB/YfiT-like"/>
</dbReference>
<dbReference type="InterPro" id="IPR024344">
    <property type="entry name" value="MDMPI_metal-binding"/>
</dbReference>
<protein>
    <recommendedName>
        <fullName evidence="5">Maleylpyruvate isomerase family mycothiol-dependent enzyme</fullName>
    </recommendedName>
</protein>
<dbReference type="OrthoDB" id="3671213at2"/>
<dbReference type="Pfam" id="PF07398">
    <property type="entry name" value="MDMPI_C"/>
    <property type="match status" value="1"/>
</dbReference>
<feature type="domain" description="Mycothiol-dependent maleylpyruvate isomerase metal-binding" evidence="2">
    <location>
        <begin position="17"/>
        <end position="136"/>
    </location>
</feature>
<dbReference type="PANTHER" id="PTHR40758">
    <property type="entry name" value="CONSERVED PROTEIN"/>
    <property type="match status" value="1"/>
</dbReference>
<evidence type="ECO:0000313" key="4">
    <source>
        <dbReference type="Proteomes" id="UP000431401"/>
    </source>
</evidence>
<dbReference type="InterPro" id="IPR010872">
    <property type="entry name" value="MDMPI_C-term_domain"/>
</dbReference>
<dbReference type="GO" id="GO:0005886">
    <property type="term" value="C:plasma membrane"/>
    <property type="evidence" value="ECO:0007669"/>
    <property type="project" value="TreeGrafter"/>
</dbReference>
<proteinExistence type="predicted"/>
<dbReference type="Pfam" id="PF11716">
    <property type="entry name" value="MDMPI_N"/>
    <property type="match status" value="1"/>
</dbReference>
<dbReference type="AlphaFoldDB" id="A0A7K0DP01"/>
<comment type="caution">
    <text evidence="3">The sequence shown here is derived from an EMBL/GenBank/DDBJ whole genome shotgun (WGS) entry which is preliminary data.</text>
</comment>
<dbReference type="GO" id="GO:0046872">
    <property type="term" value="F:metal ion binding"/>
    <property type="evidence" value="ECO:0007669"/>
    <property type="project" value="InterPro"/>
</dbReference>
<sequence length="252" mass="27948">MEPLDTAVIRDALRSENDLLADLYREADPETPIPTCGEWRLKNLLAHVGGGHRWCATIITRRSTENIEFAAVPDVRRPRDPAEVDHWFRQTADAVIDAVDATGPEVPVWTPFGPLRPSEWWIRRRLHENTGHRADALLALDRPVTIDPVLAADGVDEFLGLLQMGSARFRNPLDEGTSILFRATDTGDTWPVHRTEDSIGWNGNGESTTATVEATAVDLYLLVLGRIPVDSSALTLSGDAAVLPKWVERTEF</sequence>
<accession>A0A7K0DP01</accession>
<dbReference type="NCBIfam" id="TIGR03083">
    <property type="entry name" value="maleylpyruvate isomerase family mycothiol-dependent enzyme"/>
    <property type="match status" value="1"/>
</dbReference>
<evidence type="ECO:0000259" key="1">
    <source>
        <dbReference type="Pfam" id="PF07398"/>
    </source>
</evidence>
<dbReference type="Proteomes" id="UP000431401">
    <property type="component" value="Unassembled WGS sequence"/>
</dbReference>
<dbReference type="SUPFAM" id="SSF109854">
    <property type="entry name" value="DinB/YfiT-like putative metalloenzymes"/>
    <property type="match status" value="1"/>
</dbReference>
<dbReference type="Gene3D" id="1.20.120.450">
    <property type="entry name" value="dinb family like domain"/>
    <property type="match status" value="1"/>
</dbReference>
<gene>
    <name evidence="3" type="ORF">NRB56_20950</name>
</gene>
<reference evidence="3 4" key="1">
    <citation type="submission" date="2019-10" db="EMBL/GenBank/DDBJ databases">
        <title>Nocardia macrotermitis sp. nov. and Nocardia aurantia sp. nov., isolated from the gut of fungus growing-termite Macrotermes natalensis.</title>
        <authorList>
            <person name="Benndorf R."/>
            <person name="Schwitalla J."/>
            <person name="Martin K."/>
            <person name="De Beer W."/>
            <person name="Kaster A.-K."/>
            <person name="Vollmers J."/>
            <person name="Poulsen M."/>
            <person name="Beemelmanns C."/>
        </authorList>
    </citation>
    <scope>NUCLEOTIDE SEQUENCE [LARGE SCALE GENOMIC DNA]</scope>
    <source>
        <strain evidence="3 4">RB56</strain>
    </source>
</reference>
<evidence type="ECO:0000313" key="3">
    <source>
        <dbReference type="EMBL" id="MQY26524.1"/>
    </source>
</evidence>
<evidence type="ECO:0000259" key="2">
    <source>
        <dbReference type="Pfam" id="PF11716"/>
    </source>
</evidence>
<keyword evidence="4" id="KW-1185">Reference proteome</keyword>
<feature type="domain" description="MDMPI C-terminal" evidence="1">
    <location>
        <begin position="150"/>
        <end position="244"/>
    </location>
</feature>
<organism evidence="3 4">
    <name type="scientific">Nocardia aurantia</name>
    <dbReference type="NCBI Taxonomy" id="2585199"/>
    <lineage>
        <taxon>Bacteria</taxon>
        <taxon>Bacillati</taxon>
        <taxon>Actinomycetota</taxon>
        <taxon>Actinomycetes</taxon>
        <taxon>Mycobacteriales</taxon>
        <taxon>Nocardiaceae</taxon>
        <taxon>Nocardia</taxon>
    </lineage>
</organism>